<dbReference type="InterPro" id="IPR001991">
    <property type="entry name" value="Na-dicarboxylate_symporter"/>
</dbReference>
<dbReference type="Pfam" id="PF03810">
    <property type="entry name" value="IBN_N"/>
    <property type="match status" value="1"/>
</dbReference>
<dbReference type="InterPro" id="IPR016024">
    <property type="entry name" value="ARM-type_fold"/>
</dbReference>
<evidence type="ECO:0000256" key="9">
    <source>
        <dbReference type="ARBA" id="ARBA00022692"/>
    </source>
</evidence>
<feature type="compositionally biased region" description="Basic and acidic residues" evidence="16">
    <location>
        <begin position="1255"/>
        <end position="1266"/>
    </location>
</feature>
<dbReference type="GO" id="GO:0005634">
    <property type="term" value="C:nucleus"/>
    <property type="evidence" value="ECO:0007669"/>
    <property type="project" value="UniProtKB-SubCell"/>
</dbReference>
<keyword evidence="15" id="KW-0539">Nucleus</keyword>
<name>A0A7N4NL95_SARHA</name>
<dbReference type="FunFam" id="1.25.10.10:FF:000107">
    <property type="entry name" value="Importin-13"/>
    <property type="match status" value="1"/>
</dbReference>
<dbReference type="InterPro" id="IPR057942">
    <property type="entry name" value="TPR_TNPO3_IPO13_3rd"/>
</dbReference>
<comment type="subunit">
    <text evidence="5">Interacts with UBC9, RAN, RBM8A, eIF-1A and PAX6.</text>
</comment>
<keyword evidence="7" id="KW-0813">Transport</keyword>
<dbReference type="GO" id="GO:0006606">
    <property type="term" value="P:protein import into nucleus"/>
    <property type="evidence" value="ECO:0007669"/>
    <property type="project" value="TreeGrafter"/>
</dbReference>
<dbReference type="Gene3D" id="1.25.10.10">
    <property type="entry name" value="Leucine-rich Repeat Variant"/>
    <property type="match status" value="1"/>
</dbReference>
<evidence type="ECO:0000256" key="12">
    <source>
        <dbReference type="ARBA" id="ARBA00022927"/>
    </source>
</evidence>
<feature type="region of interest" description="Disordered" evidence="16">
    <location>
        <begin position="1244"/>
        <end position="1266"/>
    </location>
</feature>
<dbReference type="Pfam" id="PF18786">
    <property type="entry name" value="Importin_rep_2"/>
    <property type="match status" value="2"/>
</dbReference>
<keyword evidence="9 17" id="KW-0812">Transmembrane</keyword>
<feature type="domain" description="Importin N-terminal" evidence="18">
    <location>
        <begin position="53"/>
        <end position="119"/>
    </location>
</feature>
<dbReference type="PANTHER" id="PTHR12363:SF33">
    <property type="entry name" value="IMPORTIN-13"/>
    <property type="match status" value="1"/>
</dbReference>
<dbReference type="SUPFAM" id="SSF118215">
    <property type="entry name" value="Proton glutamate symport protein"/>
    <property type="match status" value="1"/>
</dbReference>
<dbReference type="InterPro" id="IPR040944">
    <property type="entry name" value="Importin_rep_2"/>
</dbReference>
<evidence type="ECO:0000256" key="6">
    <source>
        <dbReference type="ARBA" id="ARBA00016020"/>
    </source>
</evidence>
<dbReference type="InterPro" id="IPR040520">
    <property type="entry name" value="Importin_rep_3"/>
</dbReference>
<evidence type="ECO:0000313" key="19">
    <source>
        <dbReference type="Ensembl" id="ENSSHAP00000024038.1"/>
    </source>
</evidence>
<comment type="similarity">
    <text evidence="4">Belongs to the importin beta family.</text>
</comment>
<dbReference type="GO" id="GO:0015293">
    <property type="term" value="F:symporter activity"/>
    <property type="evidence" value="ECO:0007669"/>
    <property type="project" value="UniProtKB-KW"/>
</dbReference>
<dbReference type="InterPro" id="IPR018107">
    <property type="entry name" value="Na-dicarboxylate_symporter_CS"/>
</dbReference>
<keyword evidence="10" id="KW-0677">Repeat</keyword>
<dbReference type="SMART" id="SM00913">
    <property type="entry name" value="IBN_N"/>
    <property type="match status" value="1"/>
</dbReference>
<dbReference type="GO" id="GO:0005737">
    <property type="term" value="C:cytoplasm"/>
    <property type="evidence" value="ECO:0007669"/>
    <property type="project" value="UniProtKB-SubCell"/>
</dbReference>
<evidence type="ECO:0000256" key="16">
    <source>
        <dbReference type="SAM" id="MobiDB-lite"/>
    </source>
</evidence>
<dbReference type="InterPro" id="IPR011989">
    <property type="entry name" value="ARM-like"/>
</dbReference>
<protein>
    <recommendedName>
        <fullName evidence="6">Importin-13</fullName>
    </recommendedName>
</protein>
<dbReference type="Pfam" id="PF24140">
    <property type="entry name" value="TPR_TNPO3_IPO13_3rd"/>
    <property type="match status" value="1"/>
</dbReference>
<feature type="region of interest" description="Disordered" evidence="16">
    <location>
        <begin position="1"/>
        <end position="28"/>
    </location>
</feature>
<dbReference type="Pfam" id="PF24139">
    <property type="entry name" value="TPR_TNPO3_IPO13_4th"/>
    <property type="match status" value="1"/>
</dbReference>
<dbReference type="InterPro" id="IPR036458">
    <property type="entry name" value="Na:dicarbo_symporter_sf"/>
</dbReference>
<accession>A0A7N4NL95</accession>
<dbReference type="InterPro" id="IPR040709">
    <property type="entry name" value="Importin_rep_1"/>
</dbReference>
<evidence type="ECO:0000256" key="2">
    <source>
        <dbReference type="ARBA" id="ARBA00004141"/>
    </source>
</evidence>
<dbReference type="Pfam" id="PF24138">
    <property type="entry name" value="TPR_TNPO3_IPO13_2nd"/>
    <property type="match status" value="1"/>
</dbReference>
<evidence type="ECO:0000259" key="18">
    <source>
        <dbReference type="PROSITE" id="PS50166"/>
    </source>
</evidence>
<dbReference type="InParanoid" id="A0A7N4NL95"/>
<feature type="transmembrane region" description="Helical" evidence="17">
    <location>
        <begin position="1002"/>
        <end position="1026"/>
    </location>
</feature>
<evidence type="ECO:0000256" key="4">
    <source>
        <dbReference type="ARBA" id="ARBA00007991"/>
    </source>
</evidence>
<feature type="transmembrane region" description="Helical" evidence="17">
    <location>
        <begin position="1070"/>
        <end position="1089"/>
    </location>
</feature>
<dbReference type="PROSITE" id="PS00714">
    <property type="entry name" value="NA_DICARBOXYL_SYMP_2"/>
    <property type="match status" value="1"/>
</dbReference>
<feature type="transmembrane region" description="Helical" evidence="17">
    <location>
        <begin position="1038"/>
        <end position="1063"/>
    </location>
</feature>
<dbReference type="Pfam" id="PF18773">
    <property type="entry name" value="Importin_rep"/>
    <property type="match status" value="1"/>
</dbReference>
<dbReference type="PANTHER" id="PTHR12363">
    <property type="entry name" value="TRANSPORTIN 3 AND IMPORTIN 13"/>
    <property type="match status" value="1"/>
</dbReference>
<evidence type="ECO:0000256" key="14">
    <source>
        <dbReference type="ARBA" id="ARBA00023136"/>
    </source>
</evidence>
<dbReference type="PRINTS" id="PR00173">
    <property type="entry name" value="EDTRNSPORT"/>
</dbReference>
<dbReference type="InterPro" id="IPR013598">
    <property type="entry name" value="Exportin-1/Importin-b-like"/>
</dbReference>
<dbReference type="InterPro" id="IPR001494">
    <property type="entry name" value="Importin-beta_N"/>
</dbReference>
<dbReference type="GO" id="GO:0031267">
    <property type="term" value="F:small GTPase binding"/>
    <property type="evidence" value="ECO:0007669"/>
    <property type="project" value="InterPro"/>
</dbReference>
<evidence type="ECO:0000256" key="5">
    <source>
        <dbReference type="ARBA" id="ARBA00011422"/>
    </source>
</evidence>
<dbReference type="Pfam" id="PF18806">
    <property type="entry name" value="Importin_rep_3"/>
    <property type="match status" value="1"/>
</dbReference>
<gene>
    <name evidence="19" type="primary">SLC1A3</name>
</gene>
<reference evidence="19" key="2">
    <citation type="submission" date="2025-08" db="UniProtKB">
        <authorList>
            <consortium name="Ensembl"/>
        </authorList>
    </citation>
    <scope>IDENTIFICATION</scope>
</reference>
<keyword evidence="12" id="KW-0653">Protein transport</keyword>
<dbReference type="GO" id="GO:0046942">
    <property type="term" value="P:carboxylic acid transport"/>
    <property type="evidence" value="ECO:0007669"/>
    <property type="project" value="UniProtKB-ARBA"/>
</dbReference>
<evidence type="ECO:0000256" key="10">
    <source>
        <dbReference type="ARBA" id="ARBA00022737"/>
    </source>
</evidence>
<keyword evidence="11" id="KW-0769">Symport</keyword>
<evidence type="ECO:0000256" key="8">
    <source>
        <dbReference type="ARBA" id="ARBA00022490"/>
    </source>
</evidence>
<keyword evidence="8" id="KW-0963">Cytoplasm</keyword>
<dbReference type="Pfam" id="PF00375">
    <property type="entry name" value="SDF"/>
    <property type="match status" value="1"/>
</dbReference>
<feature type="transmembrane region" description="Helical" evidence="17">
    <location>
        <begin position="960"/>
        <end position="981"/>
    </location>
</feature>
<evidence type="ECO:0000256" key="17">
    <source>
        <dbReference type="SAM" id="Phobius"/>
    </source>
</evidence>
<dbReference type="Proteomes" id="UP000007648">
    <property type="component" value="Unassembled WGS sequence"/>
</dbReference>
<comment type="subcellular location">
    <subcellularLocation>
        <location evidence="3">Cytoplasm</location>
    </subcellularLocation>
    <subcellularLocation>
        <location evidence="2">Membrane</location>
        <topology evidence="2">Multi-pass membrane protein</topology>
    </subcellularLocation>
    <subcellularLocation>
        <location evidence="1">Nucleus</location>
    </subcellularLocation>
</comment>
<dbReference type="InterPro" id="IPR051345">
    <property type="entry name" value="Importin_beta-like_NTR"/>
</dbReference>
<organism evidence="19 20">
    <name type="scientific">Sarcophilus harrisii</name>
    <name type="common">Tasmanian devil</name>
    <name type="synonym">Sarcophilus laniarius</name>
    <dbReference type="NCBI Taxonomy" id="9305"/>
    <lineage>
        <taxon>Eukaryota</taxon>
        <taxon>Metazoa</taxon>
        <taxon>Chordata</taxon>
        <taxon>Craniata</taxon>
        <taxon>Vertebrata</taxon>
        <taxon>Euteleostomi</taxon>
        <taxon>Mammalia</taxon>
        <taxon>Metatheria</taxon>
        <taxon>Dasyuromorphia</taxon>
        <taxon>Dasyuridae</taxon>
        <taxon>Sarcophilus</taxon>
    </lineage>
</organism>
<evidence type="ECO:0000256" key="3">
    <source>
        <dbReference type="ARBA" id="ARBA00004496"/>
    </source>
</evidence>
<dbReference type="InterPro" id="IPR057941">
    <property type="entry name" value="TPR_TNPO3_IPO13_2nd"/>
</dbReference>
<evidence type="ECO:0000256" key="13">
    <source>
        <dbReference type="ARBA" id="ARBA00022989"/>
    </source>
</evidence>
<keyword evidence="20" id="KW-1185">Reference proteome</keyword>
<evidence type="ECO:0000256" key="1">
    <source>
        <dbReference type="ARBA" id="ARBA00004123"/>
    </source>
</evidence>
<dbReference type="Ensembl" id="ENSSHAT00000030240.1">
    <property type="protein sequence ID" value="ENSSHAP00000024038.1"/>
    <property type="gene ID" value="ENSSHAG00000018536.2"/>
</dbReference>
<evidence type="ECO:0000313" key="20">
    <source>
        <dbReference type="Proteomes" id="UP000007648"/>
    </source>
</evidence>
<dbReference type="Pfam" id="PF08389">
    <property type="entry name" value="Xpo1"/>
    <property type="match status" value="1"/>
</dbReference>
<dbReference type="PROSITE" id="PS50166">
    <property type="entry name" value="IMPORTIN_B_NT"/>
    <property type="match status" value="1"/>
</dbReference>
<reference evidence="19" key="3">
    <citation type="submission" date="2025-09" db="UniProtKB">
        <authorList>
            <consortium name="Ensembl"/>
        </authorList>
    </citation>
    <scope>IDENTIFICATION</scope>
</reference>
<reference evidence="19 20" key="1">
    <citation type="journal article" date="2011" name="Proc. Natl. Acad. Sci. U.S.A.">
        <title>Genetic diversity and population structure of the endangered marsupial Sarcophilus harrisii (Tasmanian devil).</title>
        <authorList>
            <person name="Miller W."/>
            <person name="Hayes V.M."/>
            <person name="Ratan A."/>
            <person name="Petersen D.C."/>
            <person name="Wittekindt N.E."/>
            <person name="Miller J."/>
            <person name="Walenz B."/>
            <person name="Knight J."/>
            <person name="Qi J."/>
            <person name="Zhao F."/>
            <person name="Wang Q."/>
            <person name="Bedoya-Reina O.C."/>
            <person name="Katiyar N."/>
            <person name="Tomsho L.P."/>
            <person name="Kasson L.M."/>
            <person name="Hardie R.A."/>
            <person name="Woodbridge P."/>
            <person name="Tindall E.A."/>
            <person name="Bertelsen M.F."/>
            <person name="Dixon D."/>
            <person name="Pyecroft S."/>
            <person name="Helgen K.M."/>
            <person name="Lesk A.M."/>
            <person name="Pringle T.H."/>
            <person name="Patterson N."/>
            <person name="Zhang Y."/>
            <person name="Kreiss A."/>
            <person name="Woods G.M."/>
            <person name="Jones M.E."/>
            <person name="Schuster S.C."/>
        </authorList>
    </citation>
    <scope>NUCLEOTIDE SEQUENCE [LARGE SCALE GENOMIC DNA]</scope>
</reference>
<evidence type="ECO:0000256" key="15">
    <source>
        <dbReference type="ARBA" id="ARBA00023242"/>
    </source>
</evidence>
<proteinExistence type="inferred from homology"/>
<keyword evidence="13 17" id="KW-1133">Transmembrane helix</keyword>
<evidence type="ECO:0000256" key="11">
    <source>
        <dbReference type="ARBA" id="ARBA00022847"/>
    </source>
</evidence>
<dbReference type="SUPFAM" id="SSF48371">
    <property type="entry name" value="ARM repeat"/>
    <property type="match status" value="1"/>
</dbReference>
<sequence>MERREERSGGPGAGPDLCPSEPPPPAPDFTVENVEKALNLLYYEPDIEKKNVAQEWLVQAQLSPQAWRFSRQLLQPDKAPESQYFGASSLYLRVSRHWGDIPADQYEPLKAQLVAHIGRFAGGPKMVLTRLCVTLASLALSMLPDAWPSAVADMVALLRAEDAAGEWQDRCLALLELLIVLPEELETSRLPPERQGLVRAMLAQEYRAVFPLLERLLLQPQLPGAVKQKALKCFCSWVPLEVPLLDCELLMQAAFEALGDPDLFDCSVEAIVSAISQPDSQRYVASLLKLVPLVLGLQEQLQEAVQNGDLETSHGICRVAVALGENHSRALLDQMEHWQSFLALVNMIMFCTGIPGHSMVVNEITSSMTLTFWYTLQDDILSLEAEKQAVCQQLYRPVYFHLVDVLLYKAQFPADEEYSFWSSDEKEQFRIYRVDISDTLVNMYELLGAEMLNSLYDKLGRLLTNPQQPCAWQHTEALLYGFQSIAETIDVNHSEAVPGLVDLIPRISISNVHLADTVMFTIGALSEWLADHPGMINGVLPLVLHSLANPALSVSSVSTLKKICRECKNELPPFAADIVAVSQEVLMKQVHKTGQCMWLMQALGFLLSSLQVEESLKNLHSLVTPFIHQLGRLAEEMTSPANKLAIIHILGLISNLLSTLDISHHEDQSECSQFSKLPVPQKSNPVETVLQQVFQLIQKVLSKWLNDAQVVEAVCTILEKSIKTLLDDFAPMIPQLCEMLRQMFNAAPQASALNLTRQLVRIFAHEPAHFPPIKDLFFFVTSITLTHFQQGPKNHRDVDSFMQLLAQVLKQKPDLFLSDSLDVKAMFECGLLALKFPEAPTVKASCGFFAELLPQCEIPSIRQVVHEHGKVLLQTVLEVVSGQVSRSLLDAFADVIFALNKNCFSCLSEWIKEFKTNYEKKTFKVPLAPNETLLASVISNVSEAMETLTRIKEEMVPVPGAVNGVNALGLVVFSMCFGLVIGNMKEQGQALKDFFDCLNEAIMRLVAVIMWYAPLGILFLIAGKIVEMEDMGVIGGQLAMYTITVIIGLLIHAVIVLPLIYFLVTRKNPWVFIGGLLQALITALGTSSSSATLPITFKCLEENNGVDKRVTRFVLPVGATINMDGTALYEALAAIFIAQVNNFELNFGQIITISITATAASIGAAGIPQAGLVTMVIVLTSVGLPTDDITLIIAVDWFLDRLRTTTNVLGDSLGAGIVEHLSRHELKNQDAEMGNSVIEENEMKKPYQLISQENETEKRIDSETKM</sequence>
<dbReference type="InterPro" id="IPR058537">
    <property type="entry name" value="TPR_TNPO3_IPO13_4th"/>
</dbReference>
<dbReference type="GO" id="GO:0016020">
    <property type="term" value="C:membrane"/>
    <property type="evidence" value="ECO:0007669"/>
    <property type="project" value="UniProtKB-SubCell"/>
</dbReference>
<keyword evidence="14 17" id="KW-0472">Membrane</keyword>
<evidence type="ECO:0000256" key="7">
    <source>
        <dbReference type="ARBA" id="ARBA00022448"/>
    </source>
</evidence>
<dbReference type="AlphaFoldDB" id="A0A7N4NL95"/>
<dbReference type="GeneTree" id="ENSGT00940000155464"/>